<protein>
    <submittedName>
        <fullName evidence="3">Tripartite tricarboxylate transporter substrate binding protein</fullName>
    </submittedName>
</protein>
<dbReference type="AlphaFoldDB" id="A0A5B8FZU1"/>
<dbReference type="InterPro" id="IPR005064">
    <property type="entry name" value="BUG"/>
</dbReference>
<dbReference type="Gene3D" id="3.40.190.150">
    <property type="entry name" value="Bordetella uptake gene, domain 1"/>
    <property type="match status" value="1"/>
</dbReference>
<evidence type="ECO:0000313" key="3">
    <source>
        <dbReference type="EMBL" id="QDL93985.1"/>
    </source>
</evidence>
<dbReference type="OrthoDB" id="8970543at2"/>
<geneLocation type="plasmid" evidence="4">
    <name>pd4m1a</name>
</geneLocation>
<proteinExistence type="inferred from homology"/>
<gene>
    <name evidence="3" type="ORF">FDP22_19110</name>
</gene>
<dbReference type="Pfam" id="PF03401">
    <property type="entry name" value="TctC"/>
    <property type="match status" value="1"/>
</dbReference>
<evidence type="ECO:0000256" key="1">
    <source>
        <dbReference type="ARBA" id="ARBA00006987"/>
    </source>
</evidence>
<sequence length="329" mass="34350">MTELNRRRMLALAGAAGAAAALPGTLKAATYPDRPVTLIVPWGAGGGTDATARMIGTLLEEKLGQPFNVVNRTGGSGVVGHSAIATAKPDGYTIGLITVEITMMHYLGLTQLGPKDYTPLGMMNADPAGVQVSTDSAWTTIEELADAIKASKPGELKASGTGQGGIWHLALIGWLQSMGLDANHVRWVPSEGSAAGMQDLVAGGVDIVPCSLPEARSMIDAGRARSLALMAETRDPNFPDVPTLKESLDLDYTLNVWRGMAGPLDMPAEVSDVLAKALAEIAASEQYTSFMAGRGFGVRHLPPAEFAAFMEKSDAQMGESMTAAGLARD</sequence>
<dbReference type="PANTHER" id="PTHR42928">
    <property type="entry name" value="TRICARBOXYLATE-BINDING PROTEIN"/>
    <property type="match status" value="1"/>
</dbReference>
<dbReference type="InterPro" id="IPR006311">
    <property type="entry name" value="TAT_signal"/>
</dbReference>
<dbReference type="InterPro" id="IPR042100">
    <property type="entry name" value="Bug_dom1"/>
</dbReference>
<dbReference type="SUPFAM" id="SSF53850">
    <property type="entry name" value="Periplasmic binding protein-like II"/>
    <property type="match status" value="1"/>
</dbReference>
<feature type="signal peptide" evidence="2">
    <location>
        <begin position="1"/>
        <end position="28"/>
    </location>
</feature>
<dbReference type="PIRSF" id="PIRSF017082">
    <property type="entry name" value="YflP"/>
    <property type="match status" value="1"/>
</dbReference>
<reference evidence="3 4" key="1">
    <citation type="submission" date="2019-06" db="EMBL/GenBank/DDBJ databases">
        <title>Genome sequence of Rhodobacteraceae bacterium D4M1.</title>
        <authorList>
            <person name="Cao J."/>
        </authorList>
    </citation>
    <scope>NUCLEOTIDE SEQUENCE [LARGE SCALE GENOMIC DNA]</scope>
    <source>
        <strain evidence="3 4">D4M1</strain>
        <plasmid evidence="4">pd4m1a</plasmid>
    </source>
</reference>
<keyword evidence="2" id="KW-0732">Signal</keyword>
<keyword evidence="4" id="KW-1185">Reference proteome</keyword>
<evidence type="ECO:0000313" key="4">
    <source>
        <dbReference type="Proteomes" id="UP000305888"/>
    </source>
</evidence>
<dbReference type="EMBL" id="CP040819">
    <property type="protein sequence ID" value="QDL93985.1"/>
    <property type="molecule type" value="Genomic_DNA"/>
</dbReference>
<dbReference type="KEGG" id="ppru:FDP22_19110"/>
<comment type="similarity">
    <text evidence="1">Belongs to the UPF0065 (bug) family.</text>
</comment>
<dbReference type="PROSITE" id="PS51318">
    <property type="entry name" value="TAT"/>
    <property type="match status" value="1"/>
</dbReference>
<dbReference type="PANTHER" id="PTHR42928:SF5">
    <property type="entry name" value="BLR1237 PROTEIN"/>
    <property type="match status" value="1"/>
</dbReference>
<accession>A0A5B8FZU1</accession>
<dbReference type="RefSeq" id="WP_138573615.1">
    <property type="nucleotide sequence ID" value="NZ_CP040819.1"/>
</dbReference>
<organism evidence="3 4">
    <name type="scientific">Paroceanicella profunda</name>
    <dbReference type="NCBI Taxonomy" id="2579971"/>
    <lineage>
        <taxon>Bacteria</taxon>
        <taxon>Pseudomonadati</taxon>
        <taxon>Pseudomonadota</taxon>
        <taxon>Alphaproteobacteria</taxon>
        <taxon>Rhodobacterales</taxon>
        <taxon>Paracoccaceae</taxon>
        <taxon>Paroceanicella</taxon>
    </lineage>
</organism>
<name>A0A5B8FZU1_9RHOB</name>
<dbReference type="Gene3D" id="3.40.190.10">
    <property type="entry name" value="Periplasmic binding protein-like II"/>
    <property type="match status" value="1"/>
</dbReference>
<evidence type="ECO:0000256" key="2">
    <source>
        <dbReference type="SAM" id="SignalP"/>
    </source>
</evidence>
<dbReference type="Proteomes" id="UP000305888">
    <property type="component" value="Plasmid pD4M1A"/>
</dbReference>
<keyword evidence="3" id="KW-0614">Plasmid</keyword>
<dbReference type="CDD" id="cd07012">
    <property type="entry name" value="PBP2_Bug_TTT"/>
    <property type="match status" value="1"/>
</dbReference>
<feature type="chain" id="PRO_5023077298" evidence="2">
    <location>
        <begin position="29"/>
        <end position="329"/>
    </location>
</feature>